<comment type="caution">
    <text evidence="1">The sequence shown here is derived from an EMBL/GenBank/DDBJ whole genome shotgun (WGS) entry which is preliminary data.</text>
</comment>
<dbReference type="EMBL" id="NHYE01005515">
    <property type="protein sequence ID" value="PPQ71119.1"/>
    <property type="molecule type" value="Genomic_DNA"/>
</dbReference>
<keyword evidence="2" id="KW-1185">Reference proteome</keyword>
<dbReference type="Proteomes" id="UP000284706">
    <property type="component" value="Unassembled WGS sequence"/>
</dbReference>
<name>A0A409VXZ6_9AGAR</name>
<evidence type="ECO:0000313" key="2">
    <source>
        <dbReference type="Proteomes" id="UP000284706"/>
    </source>
</evidence>
<evidence type="ECO:0000313" key="1">
    <source>
        <dbReference type="EMBL" id="PPQ71119.1"/>
    </source>
</evidence>
<reference evidence="1 2" key="1">
    <citation type="journal article" date="2018" name="Evol. Lett.">
        <title>Horizontal gene cluster transfer increased hallucinogenic mushroom diversity.</title>
        <authorList>
            <person name="Reynolds H.T."/>
            <person name="Vijayakumar V."/>
            <person name="Gluck-Thaler E."/>
            <person name="Korotkin H.B."/>
            <person name="Matheny P.B."/>
            <person name="Slot J.C."/>
        </authorList>
    </citation>
    <scope>NUCLEOTIDE SEQUENCE [LARGE SCALE GENOMIC DNA]</scope>
    <source>
        <strain evidence="1 2">SRW20</strain>
    </source>
</reference>
<sequence>MFSRVTVTDTEDVKSKHTSMIFQADLPVAFGPGGAPQRIPEGGVGPTFSPHKQGKCNGLQGVWVEALREGLSGYVNGIGMLIKAFVLEKEDKEVTKEP</sequence>
<organism evidence="1 2">
    <name type="scientific">Gymnopilus dilepis</name>
    <dbReference type="NCBI Taxonomy" id="231916"/>
    <lineage>
        <taxon>Eukaryota</taxon>
        <taxon>Fungi</taxon>
        <taxon>Dikarya</taxon>
        <taxon>Basidiomycota</taxon>
        <taxon>Agaricomycotina</taxon>
        <taxon>Agaricomycetes</taxon>
        <taxon>Agaricomycetidae</taxon>
        <taxon>Agaricales</taxon>
        <taxon>Agaricineae</taxon>
        <taxon>Hymenogastraceae</taxon>
        <taxon>Gymnopilus</taxon>
    </lineage>
</organism>
<dbReference type="InParanoid" id="A0A409VXZ6"/>
<dbReference type="AlphaFoldDB" id="A0A409VXZ6"/>
<gene>
    <name evidence="1" type="ORF">CVT26_011598</name>
</gene>
<proteinExistence type="predicted"/>
<protein>
    <submittedName>
        <fullName evidence="1">Uncharacterized protein</fullName>
    </submittedName>
</protein>
<accession>A0A409VXZ6</accession>